<protein>
    <submittedName>
        <fullName evidence="2">Uncharacterized protein</fullName>
    </submittedName>
</protein>
<dbReference type="AlphaFoldDB" id="A0A915KNG8"/>
<dbReference type="Proteomes" id="UP000887565">
    <property type="component" value="Unplaced"/>
</dbReference>
<keyword evidence="1" id="KW-1185">Reference proteome</keyword>
<accession>A0A915KNG8</accession>
<proteinExistence type="predicted"/>
<name>A0A915KNG8_ROMCU</name>
<sequence length="96" mass="11229">MLQLGPNVAKFRMQFEISHRIIVLFQLTKWSTEDSSQIALLVPKSMRLTFGPENTKHEIIRQCANALIRDRADVLISWRPNSFFCLEMLIHDLFDP</sequence>
<organism evidence="1 2">
    <name type="scientific">Romanomermis culicivorax</name>
    <name type="common">Nematode worm</name>
    <dbReference type="NCBI Taxonomy" id="13658"/>
    <lineage>
        <taxon>Eukaryota</taxon>
        <taxon>Metazoa</taxon>
        <taxon>Ecdysozoa</taxon>
        <taxon>Nematoda</taxon>
        <taxon>Enoplea</taxon>
        <taxon>Dorylaimia</taxon>
        <taxon>Mermithida</taxon>
        <taxon>Mermithoidea</taxon>
        <taxon>Mermithidae</taxon>
        <taxon>Romanomermis</taxon>
    </lineage>
</organism>
<dbReference type="WBParaSite" id="nRc.2.0.1.t40387-RA">
    <property type="protein sequence ID" value="nRc.2.0.1.t40387-RA"/>
    <property type="gene ID" value="nRc.2.0.1.g40387"/>
</dbReference>
<evidence type="ECO:0000313" key="2">
    <source>
        <dbReference type="WBParaSite" id="nRc.2.0.1.t40387-RA"/>
    </source>
</evidence>
<evidence type="ECO:0000313" key="1">
    <source>
        <dbReference type="Proteomes" id="UP000887565"/>
    </source>
</evidence>
<reference evidence="2" key="1">
    <citation type="submission" date="2022-11" db="UniProtKB">
        <authorList>
            <consortium name="WormBaseParasite"/>
        </authorList>
    </citation>
    <scope>IDENTIFICATION</scope>
</reference>